<comment type="similarity">
    <text evidence="1">Belongs to the ABC transporter superfamily.</text>
</comment>
<evidence type="ECO:0000256" key="5">
    <source>
        <dbReference type="ARBA" id="ARBA00022519"/>
    </source>
</evidence>
<evidence type="ECO:0000256" key="7">
    <source>
        <dbReference type="ARBA" id="ARBA00022840"/>
    </source>
</evidence>
<evidence type="ECO:0000256" key="3">
    <source>
        <dbReference type="ARBA" id="ARBA00022475"/>
    </source>
</evidence>
<dbReference type="InterPro" id="IPR017871">
    <property type="entry name" value="ABC_transporter-like_CS"/>
</dbReference>
<dbReference type="Gene3D" id="3.40.50.300">
    <property type="entry name" value="P-loop containing nucleotide triphosphate hydrolases"/>
    <property type="match status" value="1"/>
</dbReference>
<dbReference type="InterPro" id="IPR027417">
    <property type="entry name" value="P-loop_NTPase"/>
</dbReference>
<dbReference type="InterPro" id="IPR003593">
    <property type="entry name" value="AAA+_ATPase"/>
</dbReference>
<evidence type="ECO:0000313" key="13">
    <source>
        <dbReference type="EMBL" id="MDQ0503340.1"/>
    </source>
</evidence>
<gene>
    <name evidence="13" type="ORF">QOZ94_000110</name>
</gene>
<dbReference type="SUPFAM" id="SSF52540">
    <property type="entry name" value="P-loop containing nucleoside triphosphate hydrolases"/>
    <property type="match status" value="1"/>
</dbReference>
<accession>A0ABU0L8F2</accession>
<reference evidence="13 14" key="1">
    <citation type="submission" date="2023-07" db="EMBL/GenBank/DDBJ databases">
        <title>Genomic Encyclopedia of Type Strains, Phase IV (KMG-IV): sequencing the most valuable type-strain genomes for metagenomic binning, comparative biology and taxonomic classification.</title>
        <authorList>
            <person name="Goeker M."/>
        </authorList>
    </citation>
    <scope>NUCLEOTIDE SEQUENCE [LARGE SCALE GENOMIC DNA]</scope>
    <source>
        <strain evidence="13 14">DSM 3770</strain>
    </source>
</reference>
<dbReference type="PROSITE" id="PS51866">
    <property type="entry name" value="MOP"/>
    <property type="match status" value="1"/>
</dbReference>
<dbReference type="EMBL" id="JAUSVY010000001">
    <property type="protein sequence ID" value="MDQ0503340.1"/>
    <property type="molecule type" value="Genomic_DNA"/>
</dbReference>
<dbReference type="RefSeq" id="WP_237346032.1">
    <property type="nucleotide sequence ID" value="NZ_JABWGX010000015.1"/>
</dbReference>
<evidence type="ECO:0000256" key="8">
    <source>
        <dbReference type="ARBA" id="ARBA00022967"/>
    </source>
</evidence>
<keyword evidence="4 10" id="KW-0500">Molybdenum</keyword>
<keyword evidence="6" id="KW-0547">Nucleotide-binding</keyword>
<dbReference type="SUPFAM" id="SSF50331">
    <property type="entry name" value="MOP-like"/>
    <property type="match status" value="1"/>
</dbReference>
<evidence type="ECO:0000313" key="14">
    <source>
        <dbReference type="Proteomes" id="UP001241747"/>
    </source>
</evidence>
<comment type="caution">
    <text evidence="13">The sequence shown here is derived from an EMBL/GenBank/DDBJ whole genome shotgun (WGS) entry which is preliminary data.</text>
</comment>
<dbReference type="Proteomes" id="UP001241747">
    <property type="component" value="Unassembled WGS sequence"/>
</dbReference>
<keyword evidence="7 13" id="KW-0067">ATP-binding</keyword>
<dbReference type="PROSITE" id="PS00211">
    <property type="entry name" value="ABC_TRANSPORTER_1"/>
    <property type="match status" value="1"/>
</dbReference>
<keyword evidence="14" id="KW-1185">Reference proteome</keyword>
<dbReference type="InterPro" id="IPR003439">
    <property type="entry name" value="ABC_transporter-like_ATP-bd"/>
</dbReference>
<evidence type="ECO:0000256" key="1">
    <source>
        <dbReference type="ARBA" id="ARBA00005417"/>
    </source>
</evidence>
<dbReference type="SMART" id="SM00382">
    <property type="entry name" value="AAA"/>
    <property type="match status" value="1"/>
</dbReference>
<evidence type="ECO:0000256" key="9">
    <source>
        <dbReference type="ARBA" id="ARBA00023136"/>
    </source>
</evidence>
<organism evidence="13 14">
    <name type="scientific">Xanthobacter agilis</name>
    <dbReference type="NCBI Taxonomy" id="47492"/>
    <lineage>
        <taxon>Bacteria</taxon>
        <taxon>Pseudomonadati</taxon>
        <taxon>Pseudomonadota</taxon>
        <taxon>Alphaproteobacteria</taxon>
        <taxon>Hyphomicrobiales</taxon>
        <taxon>Xanthobacteraceae</taxon>
        <taxon>Xanthobacter</taxon>
    </lineage>
</organism>
<keyword evidence="3" id="KW-1003">Cell membrane</keyword>
<dbReference type="Pfam" id="PF00005">
    <property type="entry name" value="ABC_tran"/>
    <property type="match status" value="1"/>
</dbReference>
<keyword evidence="2" id="KW-0813">Transport</keyword>
<keyword evidence="5" id="KW-0997">Cell inner membrane</keyword>
<dbReference type="GO" id="GO:0005524">
    <property type="term" value="F:ATP binding"/>
    <property type="evidence" value="ECO:0007669"/>
    <property type="project" value="UniProtKB-KW"/>
</dbReference>
<feature type="domain" description="Mop" evidence="12">
    <location>
        <begin position="285"/>
        <end position="351"/>
    </location>
</feature>
<dbReference type="InterPro" id="IPR050334">
    <property type="entry name" value="Molybdenum_import_ModC"/>
</dbReference>
<name>A0ABU0L8F2_XANAG</name>
<dbReference type="InterPro" id="IPR004606">
    <property type="entry name" value="Mop_domain"/>
</dbReference>
<evidence type="ECO:0000256" key="2">
    <source>
        <dbReference type="ARBA" id="ARBA00022448"/>
    </source>
</evidence>
<keyword evidence="9" id="KW-0472">Membrane</keyword>
<keyword evidence="8" id="KW-1278">Translocase</keyword>
<dbReference type="Gene3D" id="2.40.50.100">
    <property type="match status" value="1"/>
</dbReference>
<evidence type="ECO:0000256" key="6">
    <source>
        <dbReference type="ARBA" id="ARBA00022741"/>
    </source>
</evidence>
<sequence length="351" mass="37831">MSLDVTVKHSFPSFSLDISFSAPTPGVVALFGPSGCGKTTVMSAVSGLLKADEARVVLDGDVLSDRQPAERRIGVVFQDGRLFPHMTVAANLRYGMRRAPAGPVKFDEAVELLGIGHLLGRRPAKLSGGERQRVAIGRALLSQPRLLLMDEPMAALDSSRKQEIMPFLARLHDEMNIPIMIVTHSIEEVARLADTLVLISKGHIEASGPVGAVLARADLPFSTGSNAGAVISATVEQHDHARWLTQLDAQGVKILVPILDRPLGTRLRVRIPAREVALALEEPRLISTNNVIAGTVRTVRETEDKTMALAEVAVGDVLFLSQLTPDSRQDLDIQPNKPVLALFKSIGVQVL</sequence>
<feature type="domain" description="ABC transporter" evidence="11">
    <location>
        <begin position="1"/>
        <end position="226"/>
    </location>
</feature>
<dbReference type="InterPro" id="IPR005116">
    <property type="entry name" value="Transp-assoc_OB_typ1"/>
</dbReference>
<dbReference type="Pfam" id="PF03459">
    <property type="entry name" value="TOBE"/>
    <property type="match status" value="1"/>
</dbReference>
<evidence type="ECO:0000259" key="12">
    <source>
        <dbReference type="PROSITE" id="PS51866"/>
    </source>
</evidence>
<evidence type="ECO:0000256" key="10">
    <source>
        <dbReference type="PROSITE-ProRule" id="PRU01213"/>
    </source>
</evidence>
<dbReference type="PROSITE" id="PS50893">
    <property type="entry name" value="ABC_TRANSPORTER_2"/>
    <property type="match status" value="1"/>
</dbReference>
<evidence type="ECO:0000256" key="4">
    <source>
        <dbReference type="ARBA" id="ARBA00022505"/>
    </source>
</evidence>
<dbReference type="NCBIfam" id="TIGR02142">
    <property type="entry name" value="modC_ABC"/>
    <property type="match status" value="1"/>
</dbReference>
<protein>
    <submittedName>
        <fullName evidence="13">Molybdate transport system ATP-binding protein</fullName>
    </submittedName>
</protein>
<dbReference type="PANTHER" id="PTHR43514:SF4">
    <property type="entry name" value="ABC TRANSPORTER I FAMILY MEMBER 10"/>
    <property type="match status" value="1"/>
</dbReference>
<proteinExistence type="inferred from homology"/>
<evidence type="ECO:0000259" key="11">
    <source>
        <dbReference type="PROSITE" id="PS50893"/>
    </source>
</evidence>
<dbReference type="InterPro" id="IPR011868">
    <property type="entry name" value="ModC_ABC_ATP-bd"/>
</dbReference>
<dbReference type="PANTHER" id="PTHR43514">
    <property type="entry name" value="ABC TRANSPORTER I FAMILY MEMBER 10"/>
    <property type="match status" value="1"/>
</dbReference>
<dbReference type="InterPro" id="IPR008995">
    <property type="entry name" value="Mo/tungstate-bd_C_term_dom"/>
</dbReference>